<dbReference type="Pfam" id="PF04928">
    <property type="entry name" value="PAP_central"/>
    <property type="match status" value="1"/>
</dbReference>
<dbReference type="SUPFAM" id="SSF81631">
    <property type="entry name" value="PAP/OAS1 substrate-binding domain"/>
    <property type="match status" value="1"/>
</dbReference>
<dbReference type="AlphaFoldDB" id="A0A183BP99"/>
<comment type="subcellular location">
    <subcellularLocation>
        <location evidence="1">Nucleus</location>
    </subcellularLocation>
</comment>
<dbReference type="GO" id="GO:0005524">
    <property type="term" value="F:ATP binding"/>
    <property type="evidence" value="ECO:0007669"/>
    <property type="project" value="UniProtKB-KW"/>
</dbReference>
<evidence type="ECO:0000256" key="4">
    <source>
        <dbReference type="ARBA" id="ARBA00022664"/>
    </source>
</evidence>
<proteinExistence type="inferred from homology"/>
<keyword evidence="8" id="KW-0539">Nucleus</keyword>
<evidence type="ECO:0000313" key="11">
    <source>
        <dbReference type="Proteomes" id="UP000050741"/>
    </source>
</evidence>
<accession>A0A183BP99</accession>
<sequence>MANGYLSEDYKIKNQQVISELSNIVEKWSPEALIKFPRYLFEHKKLEPICILPDEFKRELIFGKLNCDNAKREYCEDESLYCSICLHSGLKLINKVMNDKNFSAGPPTLKMTFMDVPIEMAFIMAAHSDEGMKGKAELRALSSCFINEKILEILSPVRNFDNKIDDQMAAEFNVTEKLRIVIAYLELWAKSNYVYGRVMGYLDTPMLLIMTAKVFLMFPKASIPFLIEKYFLVYSKWNWPMPIQLTQIDQKRIGKFMSWAPGRERQFASGKELAMAIISPLFPEQNEAMQINLSTAKIIQIELKMAFAQIRKVDNLQALLDPIMANGRAFTEKYEHFVTFTCGGTELNVENFCNFVGKRLRHELLYFVENSLANWVRFCHVYPTCVPVEPSDDRQMRPTNFNNLHKKVWIQV</sequence>
<reference evidence="12" key="2">
    <citation type="submission" date="2016-06" db="UniProtKB">
        <authorList>
            <consortium name="WormBaseParasite"/>
        </authorList>
    </citation>
    <scope>IDENTIFICATION</scope>
</reference>
<evidence type="ECO:0000256" key="7">
    <source>
        <dbReference type="ARBA" id="ARBA00022840"/>
    </source>
</evidence>
<evidence type="ECO:0000256" key="8">
    <source>
        <dbReference type="ARBA" id="ARBA00023242"/>
    </source>
</evidence>
<evidence type="ECO:0000313" key="12">
    <source>
        <dbReference type="WBParaSite" id="GPLIN_000243500"/>
    </source>
</evidence>
<evidence type="ECO:0000256" key="1">
    <source>
        <dbReference type="ARBA" id="ARBA00004123"/>
    </source>
</evidence>
<evidence type="ECO:0000256" key="9">
    <source>
        <dbReference type="ARBA" id="ARBA00048830"/>
    </source>
</evidence>
<dbReference type="InterPro" id="IPR007012">
    <property type="entry name" value="PolA_pol_cen_dom"/>
</dbReference>
<comment type="catalytic activity">
    <reaction evidence="9">
        <text>RNA(n) + ATP = RNA(n)-3'-adenine ribonucleotide + diphosphate</text>
        <dbReference type="Rhea" id="RHEA:11332"/>
        <dbReference type="Rhea" id="RHEA-COMP:14527"/>
        <dbReference type="Rhea" id="RHEA-COMP:17347"/>
        <dbReference type="ChEBI" id="CHEBI:30616"/>
        <dbReference type="ChEBI" id="CHEBI:33019"/>
        <dbReference type="ChEBI" id="CHEBI:140395"/>
        <dbReference type="ChEBI" id="CHEBI:173115"/>
        <dbReference type="EC" id="2.7.7.19"/>
    </reaction>
</comment>
<protein>
    <recommendedName>
        <fullName evidence="3">polynucleotide adenylyltransferase</fullName>
        <ecNumber evidence="3">2.7.7.19</ecNumber>
    </recommendedName>
</protein>
<evidence type="ECO:0000256" key="6">
    <source>
        <dbReference type="ARBA" id="ARBA00022741"/>
    </source>
</evidence>
<dbReference type="GO" id="GO:0006397">
    <property type="term" value="P:mRNA processing"/>
    <property type="evidence" value="ECO:0007669"/>
    <property type="project" value="UniProtKB-KW"/>
</dbReference>
<keyword evidence="7" id="KW-0067">ATP-binding</keyword>
<evidence type="ECO:0000256" key="5">
    <source>
        <dbReference type="ARBA" id="ARBA00022679"/>
    </source>
</evidence>
<comment type="similarity">
    <text evidence="2">Belongs to the poly(A) polymerase family.</text>
</comment>
<dbReference type="WBParaSite" id="GPLIN_000243500">
    <property type="protein sequence ID" value="GPLIN_000243500"/>
    <property type="gene ID" value="GPLIN_000243500"/>
</dbReference>
<dbReference type="PANTHER" id="PTHR10682">
    <property type="entry name" value="POLY A POLYMERASE"/>
    <property type="match status" value="1"/>
</dbReference>
<dbReference type="PANTHER" id="PTHR10682:SF10">
    <property type="entry name" value="POLYNUCLEOTIDE ADENYLYLTRANSFERASE"/>
    <property type="match status" value="1"/>
</dbReference>
<evidence type="ECO:0000256" key="3">
    <source>
        <dbReference type="ARBA" id="ARBA00012388"/>
    </source>
</evidence>
<keyword evidence="6" id="KW-0547">Nucleotide-binding</keyword>
<dbReference type="EC" id="2.7.7.19" evidence="3"/>
<dbReference type="Gene3D" id="1.10.1410.10">
    <property type="match status" value="1"/>
</dbReference>
<dbReference type="GO" id="GO:1990817">
    <property type="term" value="F:poly(A) RNA polymerase activity"/>
    <property type="evidence" value="ECO:0007669"/>
    <property type="project" value="UniProtKB-EC"/>
</dbReference>
<keyword evidence="11" id="KW-1185">Reference proteome</keyword>
<name>A0A183BP99_GLOPA</name>
<organism evidence="11 12">
    <name type="scientific">Globodera pallida</name>
    <name type="common">Potato cyst nematode worm</name>
    <name type="synonym">Heterodera pallida</name>
    <dbReference type="NCBI Taxonomy" id="36090"/>
    <lineage>
        <taxon>Eukaryota</taxon>
        <taxon>Metazoa</taxon>
        <taxon>Ecdysozoa</taxon>
        <taxon>Nematoda</taxon>
        <taxon>Chromadorea</taxon>
        <taxon>Rhabditida</taxon>
        <taxon>Tylenchina</taxon>
        <taxon>Tylenchomorpha</taxon>
        <taxon>Tylenchoidea</taxon>
        <taxon>Heteroderidae</taxon>
        <taxon>Heteroderinae</taxon>
        <taxon>Globodera</taxon>
    </lineage>
</organism>
<keyword evidence="4" id="KW-0507">mRNA processing</keyword>
<reference evidence="11" key="1">
    <citation type="submission" date="2014-05" db="EMBL/GenBank/DDBJ databases">
        <title>The genome and life-stage specific transcriptomes of Globodera pallida elucidate key aspects of plant parasitism by a cyst nematode.</title>
        <authorList>
            <person name="Cotton J.A."/>
            <person name="Lilley C.J."/>
            <person name="Jones L.M."/>
            <person name="Kikuchi T."/>
            <person name="Reid A.J."/>
            <person name="Thorpe P."/>
            <person name="Tsai I.J."/>
            <person name="Beasley H."/>
            <person name="Blok V."/>
            <person name="Cock P.J.A."/>
            <person name="Van den Akker S.E."/>
            <person name="Holroyd N."/>
            <person name="Hunt M."/>
            <person name="Mantelin S."/>
            <person name="Naghra H."/>
            <person name="Pain A."/>
            <person name="Palomares-Rius J.E."/>
            <person name="Zarowiecki M."/>
            <person name="Berriman M."/>
            <person name="Jones J.T."/>
            <person name="Urwin P.E."/>
        </authorList>
    </citation>
    <scope>NUCLEOTIDE SEQUENCE [LARGE SCALE GENOMIC DNA]</scope>
    <source>
        <strain evidence="11">Lindley</strain>
    </source>
</reference>
<evidence type="ECO:0000259" key="10">
    <source>
        <dbReference type="Pfam" id="PF04928"/>
    </source>
</evidence>
<feature type="domain" description="Poly(A) polymerase central" evidence="10">
    <location>
        <begin position="179"/>
        <end position="315"/>
    </location>
</feature>
<dbReference type="GO" id="GO:0005634">
    <property type="term" value="C:nucleus"/>
    <property type="evidence" value="ECO:0007669"/>
    <property type="project" value="UniProtKB-SubCell"/>
</dbReference>
<evidence type="ECO:0000256" key="2">
    <source>
        <dbReference type="ARBA" id="ARBA00010912"/>
    </source>
</evidence>
<keyword evidence="5" id="KW-0808">Transferase</keyword>
<dbReference type="Proteomes" id="UP000050741">
    <property type="component" value="Unassembled WGS sequence"/>
</dbReference>